<dbReference type="PRINTS" id="PR01023">
    <property type="entry name" value="NAFLGMOTY"/>
</dbReference>
<dbReference type="InterPro" id="IPR006664">
    <property type="entry name" value="OMP_bac"/>
</dbReference>
<dbReference type="SUPFAM" id="SSF103088">
    <property type="entry name" value="OmpA-like"/>
    <property type="match status" value="1"/>
</dbReference>
<dbReference type="PRINTS" id="PR01021">
    <property type="entry name" value="OMPADOMAIN"/>
</dbReference>
<dbReference type="Pfam" id="PF00691">
    <property type="entry name" value="OmpA"/>
    <property type="match status" value="1"/>
</dbReference>
<protein>
    <recommendedName>
        <fullName evidence="4">OmpA-like domain-containing protein</fullName>
    </recommendedName>
</protein>
<dbReference type="InterPro" id="IPR006665">
    <property type="entry name" value="OmpA-like"/>
</dbReference>
<sequence>MKKLLLVAAISVSLVGCAANDPNQRAKTGAAVGAVAGALLGHSIKNDKGGVLIGTAVGAMAGAGVGHYMDNQQQEVEAALASEQAAHNIEVQRLQDESLKIDVSSEISFDFGSAALKSTFMPTLMKVSDILERYPNTIVHVVGHTDSVGSESYNMQLSQQRAASVVNYFASRGIPTDRLVTVGRGEMEPRATNDTEAGRQLNRRVEIYVKPVIEGQESKAFQTPQSGQY</sequence>
<dbReference type="Gene3D" id="3.30.1330.60">
    <property type="entry name" value="OmpA-like domain"/>
    <property type="match status" value="1"/>
</dbReference>
<dbReference type="PROSITE" id="PS01068">
    <property type="entry name" value="OMPA_1"/>
    <property type="match status" value="1"/>
</dbReference>
<reference evidence="5" key="1">
    <citation type="journal article" date="2015" name="Nature">
        <title>Complex archaea that bridge the gap between prokaryotes and eukaryotes.</title>
        <authorList>
            <person name="Spang A."/>
            <person name="Saw J.H."/>
            <person name="Jorgensen S.L."/>
            <person name="Zaremba-Niedzwiedzka K."/>
            <person name="Martijn J."/>
            <person name="Lind A.E."/>
            <person name="van Eijk R."/>
            <person name="Schleper C."/>
            <person name="Guy L."/>
            <person name="Ettema T.J."/>
        </authorList>
    </citation>
    <scope>NUCLEOTIDE SEQUENCE</scope>
</reference>
<gene>
    <name evidence="5" type="ORF">LCGC14_0554020</name>
</gene>
<keyword evidence="3" id="KW-0998">Cell outer membrane</keyword>
<dbReference type="PROSITE" id="PS51257">
    <property type="entry name" value="PROKAR_LIPOPROTEIN"/>
    <property type="match status" value="1"/>
</dbReference>
<accession>A0A0F9UAH4</accession>
<dbReference type="AlphaFoldDB" id="A0A0F9UAH4"/>
<dbReference type="CDD" id="cd07185">
    <property type="entry name" value="OmpA_C-like"/>
    <property type="match status" value="1"/>
</dbReference>
<evidence type="ECO:0000313" key="5">
    <source>
        <dbReference type="EMBL" id="KKN58261.1"/>
    </source>
</evidence>
<dbReference type="InterPro" id="IPR006690">
    <property type="entry name" value="OMPA-like_CS"/>
</dbReference>
<evidence type="ECO:0000259" key="4">
    <source>
        <dbReference type="PROSITE" id="PS51123"/>
    </source>
</evidence>
<comment type="subcellular location">
    <subcellularLocation>
        <location evidence="1">Cell outer membrane</location>
    </subcellularLocation>
</comment>
<evidence type="ECO:0000256" key="2">
    <source>
        <dbReference type="ARBA" id="ARBA00023136"/>
    </source>
</evidence>
<dbReference type="Pfam" id="PF13488">
    <property type="entry name" value="Gly-zipper_Omp"/>
    <property type="match status" value="1"/>
</dbReference>
<dbReference type="InterPro" id="IPR050330">
    <property type="entry name" value="Bact_OuterMem_StrucFunc"/>
</dbReference>
<dbReference type="InterPro" id="IPR039567">
    <property type="entry name" value="Gly-zipper"/>
</dbReference>
<dbReference type="InterPro" id="IPR036737">
    <property type="entry name" value="OmpA-like_sf"/>
</dbReference>
<proteinExistence type="predicted"/>
<dbReference type="PANTHER" id="PTHR30329:SF21">
    <property type="entry name" value="LIPOPROTEIN YIAD-RELATED"/>
    <property type="match status" value="1"/>
</dbReference>
<dbReference type="EMBL" id="LAZR01000769">
    <property type="protein sequence ID" value="KKN58261.1"/>
    <property type="molecule type" value="Genomic_DNA"/>
</dbReference>
<name>A0A0F9UAH4_9ZZZZ</name>
<comment type="caution">
    <text evidence="5">The sequence shown here is derived from an EMBL/GenBank/DDBJ whole genome shotgun (WGS) entry which is preliminary data.</text>
</comment>
<dbReference type="PANTHER" id="PTHR30329">
    <property type="entry name" value="STATOR ELEMENT OF FLAGELLAR MOTOR COMPLEX"/>
    <property type="match status" value="1"/>
</dbReference>
<feature type="domain" description="OmpA-like" evidence="4">
    <location>
        <begin position="95"/>
        <end position="213"/>
    </location>
</feature>
<dbReference type="PROSITE" id="PS51123">
    <property type="entry name" value="OMPA_2"/>
    <property type="match status" value="1"/>
</dbReference>
<evidence type="ECO:0000256" key="1">
    <source>
        <dbReference type="ARBA" id="ARBA00004442"/>
    </source>
</evidence>
<organism evidence="5">
    <name type="scientific">marine sediment metagenome</name>
    <dbReference type="NCBI Taxonomy" id="412755"/>
    <lineage>
        <taxon>unclassified sequences</taxon>
        <taxon>metagenomes</taxon>
        <taxon>ecological metagenomes</taxon>
    </lineage>
</organism>
<dbReference type="GO" id="GO:0009279">
    <property type="term" value="C:cell outer membrane"/>
    <property type="evidence" value="ECO:0007669"/>
    <property type="project" value="UniProtKB-SubCell"/>
</dbReference>
<evidence type="ECO:0000256" key="3">
    <source>
        <dbReference type="ARBA" id="ARBA00023237"/>
    </source>
</evidence>
<keyword evidence="2" id="KW-0472">Membrane</keyword>